<evidence type="ECO:0000259" key="5">
    <source>
        <dbReference type="Pfam" id="PF01261"/>
    </source>
</evidence>
<comment type="similarity">
    <text evidence="3">Belongs to the C-glycoside deglycosidase beta subunit family.</text>
</comment>
<dbReference type="Pfam" id="PF01261">
    <property type="entry name" value="AP_endonuc_2"/>
    <property type="match status" value="1"/>
</dbReference>
<reference evidence="7 8" key="1">
    <citation type="submission" date="2016-11" db="EMBL/GenBank/DDBJ databases">
        <authorList>
            <person name="Jaros S."/>
            <person name="Januszkiewicz K."/>
            <person name="Wedrychowicz H."/>
        </authorList>
    </citation>
    <scope>NUCLEOTIDE SEQUENCE [LARGE SCALE GENOMIC DNA]</scope>
    <source>
        <strain evidence="7 8">DSM 46144</strain>
    </source>
</reference>
<dbReference type="Proteomes" id="UP000184440">
    <property type="component" value="Unassembled WGS sequence"/>
</dbReference>
<dbReference type="GO" id="GO:0016829">
    <property type="term" value="F:lyase activity"/>
    <property type="evidence" value="ECO:0007669"/>
    <property type="project" value="UniProtKB-KW"/>
</dbReference>
<dbReference type="InterPro" id="IPR045959">
    <property type="entry name" value="CGDB"/>
</dbReference>
<feature type="domain" description="Xylose isomerase-like TIM barrel" evidence="5">
    <location>
        <begin position="164"/>
        <end position="426"/>
    </location>
</feature>
<keyword evidence="8" id="KW-1185">Reference proteome</keyword>
<evidence type="ECO:0000256" key="3">
    <source>
        <dbReference type="ARBA" id="ARBA00046336"/>
    </source>
</evidence>
<dbReference type="SUPFAM" id="SSF51658">
    <property type="entry name" value="Xylose isomerase-like"/>
    <property type="match status" value="1"/>
</dbReference>
<dbReference type="InterPro" id="IPR036237">
    <property type="entry name" value="Xyl_isomerase-like_sf"/>
</dbReference>
<dbReference type="Gene3D" id="3.20.20.150">
    <property type="entry name" value="Divalent-metal-dependent TIM barrel enzymes"/>
    <property type="match status" value="1"/>
</dbReference>
<evidence type="ECO:0000313" key="8">
    <source>
        <dbReference type="Proteomes" id="UP000184440"/>
    </source>
</evidence>
<dbReference type="AlphaFoldDB" id="A0A1M7R3S7"/>
<accession>A0A1M7R3S7</accession>
<organism evidence="7 8">
    <name type="scientific">Cryptosporangium aurantiacum</name>
    <dbReference type="NCBI Taxonomy" id="134849"/>
    <lineage>
        <taxon>Bacteria</taxon>
        <taxon>Bacillati</taxon>
        <taxon>Actinomycetota</taxon>
        <taxon>Actinomycetes</taxon>
        <taxon>Cryptosporangiales</taxon>
        <taxon>Cryptosporangiaceae</taxon>
        <taxon>Cryptosporangium</taxon>
    </lineage>
</organism>
<dbReference type="InterPro" id="IPR050312">
    <property type="entry name" value="IolE/XylAMocC-like"/>
</dbReference>
<keyword evidence="7" id="KW-0413">Isomerase</keyword>
<dbReference type="STRING" id="134849.SAMN05443668_106266"/>
<dbReference type="EMBL" id="FRCS01000006">
    <property type="protein sequence ID" value="SHN39383.1"/>
    <property type="molecule type" value="Genomic_DNA"/>
</dbReference>
<dbReference type="GO" id="GO:0016853">
    <property type="term" value="F:isomerase activity"/>
    <property type="evidence" value="ECO:0007669"/>
    <property type="project" value="UniProtKB-KW"/>
</dbReference>
<dbReference type="RefSeq" id="WP_073259617.1">
    <property type="nucleotide sequence ID" value="NZ_FRCS01000006.1"/>
</dbReference>
<dbReference type="OrthoDB" id="3615236at2"/>
<sequence length="435" mass="48457">MLERNVIQGRGVRNVVENGEVTGFEFRLRNPNYRGTAASLLDGVDVVVDGEKWDGEVPVWTVRGRTYTLDQLRATTDVRWALDETVTITVPKPGGLAVGVHHVEVVVYLRRPYFPPAVSRSAFPASARTVIVPPAPDGGLRYAVSTYSYSGDLNTSMTFEDALADVADLGATGIEILGEGNVPGYPDPDPAWIDRWHGLLQTYGLTATNYGSWVDTAMWRDRDLTAEEGAAHLARDLRLAHRLAFTSVRPKFGVTSFDLDPHPIWTGVVERCLDLAAELDVVICPEIHSPTPIRHPVTQGYLDFIEKTGSEHFKLLIDTGIFQTAPVDDGHEGVQAEKGKKRPAFLEPLAVPMADLAEILPHVHFIQAKFFEIDDDLVDLHVPWREILRTLLDAGWSGWLSSEYEGRRDPYRGRDQVRRQHALLRSLQTELEAGR</sequence>
<name>A0A1M7R3S7_9ACTN</name>
<dbReference type="PANTHER" id="PTHR12110">
    <property type="entry name" value="HYDROXYPYRUVATE ISOMERASE"/>
    <property type="match status" value="1"/>
</dbReference>
<proteinExistence type="inferred from homology"/>
<evidence type="ECO:0000313" key="7">
    <source>
        <dbReference type="EMBL" id="SHN39383.1"/>
    </source>
</evidence>
<gene>
    <name evidence="7" type="ORF">SAMN05443668_106266</name>
</gene>
<dbReference type="Pfam" id="PF19906">
    <property type="entry name" value="CGDB"/>
    <property type="match status" value="1"/>
</dbReference>
<evidence type="ECO:0000259" key="6">
    <source>
        <dbReference type="Pfam" id="PF19906"/>
    </source>
</evidence>
<protein>
    <recommendedName>
        <fullName evidence="4">C-deglycosylation enzyme beta subunit</fullName>
    </recommendedName>
</protein>
<evidence type="ECO:0000256" key="4">
    <source>
        <dbReference type="ARBA" id="ARBA00047208"/>
    </source>
</evidence>
<keyword evidence="1" id="KW-0456">Lyase</keyword>
<evidence type="ECO:0000256" key="1">
    <source>
        <dbReference type="ARBA" id="ARBA00023239"/>
    </source>
</evidence>
<feature type="domain" description="C-glycoside deglycosidase beta subunit" evidence="6">
    <location>
        <begin position="2"/>
        <end position="113"/>
    </location>
</feature>
<keyword evidence="2" id="KW-0119">Carbohydrate metabolism</keyword>
<evidence type="ECO:0000256" key="2">
    <source>
        <dbReference type="ARBA" id="ARBA00023277"/>
    </source>
</evidence>
<dbReference type="InterPro" id="IPR013022">
    <property type="entry name" value="Xyl_isomerase-like_TIM-brl"/>
</dbReference>